<evidence type="ECO:0000256" key="1">
    <source>
        <dbReference type="SAM" id="SignalP"/>
    </source>
</evidence>
<name>C5T423_ACIDE</name>
<dbReference type="Proteomes" id="UP000003856">
    <property type="component" value="Unassembled WGS sequence"/>
</dbReference>
<evidence type="ECO:0000313" key="3">
    <source>
        <dbReference type="Proteomes" id="UP000003856"/>
    </source>
</evidence>
<sequence length="107" mass="11214">MNMHRTLTVAATLALSAFAAQAQSAAPHESDWSNYPATVEAPSTLTREAVIAELVAARKAGTLPRDGEWYNVPAPINTQSGTVLTREAVRADAMAAAKAGTIVHGEQ</sequence>
<reference evidence="2 3" key="1">
    <citation type="submission" date="2009-05" db="EMBL/GenBank/DDBJ databases">
        <title>The draft genome of Acidovorax delafieldii 2AN.</title>
        <authorList>
            <consortium name="US DOE Joint Genome Institute (JGI-PGF)"/>
            <person name="Lucas S."/>
            <person name="Copeland A."/>
            <person name="Lapidus A."/>
            <person name="Glavina del Rio T."/>
            <person name="Tice H."/>
            <person name="Bruce D."/>
            <person name="Goodwin L."/>
            <person name="Pitluck S."/>
            <person name="Larimer F."/>
            <person name="Land M.L."/>
            <person name="Hauser L."/>
            <person name="Shelobolina E.S."/>
            <person name="Picardal F."/>
            <person name="Roden E."/>
            <person name="Emerson D."/>
        </authorList>
    </citation>
    <scope>NUCLEOTIDE SEQUENCE [LARGE SCALE GENOMIC DNA]</scope>
    <source>
        <strain evidence="2 3">2AN</strain>
    </source>
</reference>
<keyword evidence="1" id="KW-0732">Signal</keyword>
<proteinExistence type="predicted"/>
<dbReference type="EMBL" id="ACQT01000040">
    <property type="protein sequence ID" value="EER60758.1"/>
    <property type="molecule type" value="Genomic_DNA"/>
</dbReference>
<evidence type="ECO:0008006" key="4">
    <source>
        <dbReference type="Google" id="ProtNLM"/>
    </source>
</evidence>
<dbReference type="AlphaFoldDB" id="C5T423"/>
<dbReference type="Pfam" id="PF13663">
    <property type="entry name" value="DUF4148"/>
    <property type="match status" value="1"/>
</dbReference>
<dbReference type="PATRIC" id="fig|573060.9.peg.3478"/>
<feature type="signal peptide" evidence="1">
    <location>
        <begin position="1"/>
        <end position="22"/>
    </location>
</feature>
<dbReference type="InterPro" id="IPR025421">
    <property type="entry name" value="DUF4148"/>
</dbReference>
<gene>
    <name evidence="2" type="ORF">AcdelDRAFT_1653</name>
</gene>
<comment type="caution">
    <text evidence="2">The sequence shown here is derived from an EMBL/GenBank/DDBJ whole genome shotgun (WGS) entry which is preliminary data.</text>
</comment>
<dbReference type="RefSeq" id="WP_005795385.1">
    <property type="nucleotide sequence ID" value="NZ_ACQT01000040.1"/>
</dbReference>
<evidence type="ECO:0000313" key="2">
    <source>
        <dbReference type="EMBL" id="EER60758.1"/>
    </source>
</evidence>
<protein>
    <recommendedName>
        <fullName evidence="4">DUF4148 domain-containing protein</fullName>
    </recommendedName>
</protein>
<accession>C5T423</accession>
<keyword evidence="3" id="KW-1185">Reference proteome</keyword>
<organism evidence="2 3">
    <name type="scientific">Acidovorax delafieldii 2AN</name>
    <dbReference type="NCBI Taxonomy" id="573060"/>
    <lineage>
        <taxon>Bacteria</taxon>
        <taxon>Pseudomonadati</taxon>
        <taxon>Pseudomonadota</taxon>
        <taxon>Betaproteobacteria</taxon>
        <taxon>Burkholderiales</taxon>
        <taxon>Comamonadaceae</taxon>
        <taxon>Acidovorax</taxon>
    </lineage>
</organism>
<feature type="chain" id="PRO_5002954814" description="DUF4148 domain-containing protein" evidence="1">
    <location>
        <begin position="23"/>
        <end position="107"/>
    </location>
</feature>